<evidence type="ECO:0000313" key="2">
    <source>
        <dbReference type="EMBL" id="PTD12086.1"/>
    </source>
</evidence>
<protein>
    <submittedName>
        <fullName evidence="2">Uncharacterized protein</fullName>
    </submittedName>
</protein>
<dbReference type="OrthoDB" id="2530521at2759"/>
<comment type="caution">
    <text evidence="2">The sequence shown here is derived from an EMBL/GenBank/DDBJ whole genome shotgun (WGS) entry which is preliminary data.</text>
</comment>
<sequence>MADFAPRLAHLLPRPRGPCRMGRAMERPPTAPVFPSDDGAPAGPPPGYEPGNTPVVTDTKKNPYEDVTANAGGSSQDEDAKLAARLQAEEDARARSGPGGPDVPAGYGGSNNPFPQSNSPYPQQQQGGSNYPSELPLEIGVLRVVVS</sequence>
<organism evidence="2 3">
    <name type="scientific">Fusarium culmorum</name>
    <dbReference type="NCBI Taxonomy" id="5516"/>
    <lineage>
        <taxon>Eukaryota</taxon>
        <taxon>Fungi</taxon>
        <taxon>Dikarya</taxon>
        <taxon>Ascomycota</taxon>
        <taxon>Pezizomycotina</taxon>
        <taxon>Sordariomycetes</taxon>
        <taxon>Hypocreomycetidae</taxon>
        <taxon>Hypocreales</taxon>
        <taxon>Nectriaceae</taxon>
        <taxon>Fusarium</taxon>
    </lineage>
</organism>
<gene>
    <name evidence="2" type="ORF">FCULG_00004135</name>
</gene>
<dbReference type="Proteomes" id="UP000241587">
    <property type="component" value="Unassembled WGS sequence"/>
</dbReference>
<feature type="compositionally biased region" description="Low complexity" evidence="1">
    <location>
        <begin position="110"/>
        <end position="133"/>
    </location>
</feature>
<name>A0A2T4H8G7_FUSCU</name>
<dbReference type="AlphaFoldDB" id="A0A2T4H8G7"/>
<evidence type="ECO:0000313" key="3">
    <source>
        <dbReference type="Proteomes" id="UP000241587"/>
    </source>
</evidence>
<feature type="compositionally biased region" description="Basic and acidic residues" evidence="1">
    <location>
        <begin position="78"/>
        <end position="94"/>
    </location>
</feature>
<feature type="region of interest" description="Disordered" evidence="1">
    <location>
        <begin position="1"/>
        <end position="137"/>
    </location>
</feature>
<proteinExistence type="predicted"/>
<keyword evidence="3" id="KW-1185">Reference proteome</keyword>
<evidence type="ECO:0000256" key="1">
    <source>
        <dbReference type="SAM" id="MobiDB-lite"/>
    </source>
</evidence>
<reference evidence="2 3" key="1">
    <citation type="submission" date="2018-02" db="EMBL/GenBank/DDBJ databases">
        <title>Fusarium culmorum secondary metabolites in fungal-bacterial-plant interactions.</title>
        <authorList>
            <person name="Schmidt R."/>
        </authorList>
    </citation>
    <scope>NUCLEOTIDE SEQUENCE [LARGE SCALE GENOMIC DNA]</scope>
    <source>
        <strain evidence="2 3">PV</strain>
    </source>
</reference>
<dbReference type="EMBL" id="PVEM01000001">
    <property type="protein sequence ID" value="PTD12086.1"/>
    <property type="molecule type" value="Genomic_DNA"/>
</dbReference>
<accession>A0A2T4H8G7</accession>